<dbReference type="InterPro" id="IPR042185">
    <property type="entry name" value="Serpin_sf_2"/>
</dbReference>
<evidence type="ECO:0000256" key="1">
    <source>
        <dbReference type="ARBA" id="ARBA00009500"/>
    </source>
</evidence>
<feature type="region of interest" description="Disordered" evidence="5">
    <location>
        <begin position="379"/>
        <end position="408"/>
    </location>
</feature>
<keyword evidence="9" id="KW-1185">Reference proteome</keyword>
<evidence type="ECO:0000313" key="9">
    <source>
        <dbReference type="Proteomes" id="UP000527355"/>
    </source>
</evidence>
<protein>
    <recommendedName>
        <fullName evidence="7">Serpin domain-containing protein</fullName>
    </recommendedName>
</protein>
<dbReference type="EMBL" id="JABWUV010000060">
    <property type="protein sequence ID" value="KAF6267216.1"/>
    <property type="molecule type" value="Genomic_DNA"/>
</dbReference>
<name>A0A7J7QTQ3_MYOMY</name>
<proteinExistence type="inferred from homology"/>
<feature type="domain" description="Serpin" evidence="7">
    <location>
        <begin position="58"/>
        <end position="363"/>
    </location>
</feature>
<dbReference type="Proteomes" id="UP000527355">
    <property type="component" value="Unassembled WGS sequence"/>
</dbReference>
<comment type="caution">
    <text evidence="8">The sequence shown here is derived from an EMBL/GenBank/DDBJ whole genome shotgun (WGS) entry which is preliminary data.</text>
</comment>
<dbReference type="VEuPathDB" id="HostDB:LOC118659584"/>
<keyword evidence="3" id="KW-0325">Glycoprotein</keyword>
<evidence type="ECO:0000256" key="5">
    <source>
        <dbReference type="SAM" id="MobiDB-lite"/>
    </source>
</evidence>
<sequence length="468" mass="50760">MEAPRWWLLVPALLAVGHCLALANQEDSGPMDPGPPDVPPGPALPCHKLSVSNIDFAFELYRQLASEAPGENVLFSPVSISWALATLFLEAPAASRAHLLEGLGFNLTLVSEAEIQEGFRDLLRRLPVQGPQLLLTLGQRRFSGLGPGAAQDPAGAQHSIREYVEKQTRGQLGAWVEGLSDATAEVLVSHLLLRAGWVRPFDPRATSLKKFFVDEHRAVQVPMMRQKARHRFLHDPELQCTVLQMEHAAGATTFFVFPQRGGLRQLEDALLPETLIKWDSQLRTRELDFYFPKFSISSSARLELLLPGAAVGGGLPEPGLNISKVTWDPGQWGSPCLRAAAGGRRPHLLTRRAAVFHSSAHRHLCSACVPHSCTPAPTGTGAGGQAPPLPSGDSPDREGRVGPRHQGWTAEGALGSFLIVGPWDREPGWRGSVIERRPMSQEGLVPFLVRAQVAGSSPVWGVQEAANQ</sequence>
<feature type="signal peptide" evidence="6">
    <location>
        <begin position="1"/>
        <end position="23"/>
    </location>
</feature>
<reference evidence="8 9" key="1">
    <citation type="journal article" date="2020" name="Nature">
        <title>Six reference-quality genomes reveal evolution of bat adaptations.</title>
        <authorList>
            <person name="Jebb D."/>
            <person name="Huang Z."/>
            <person name="Pippel M."/>
            <person name="Hughes G.M."/>
            <person name="Lavrichenko K."/>
            <person name="Devanna P."/>
            <person name="Winkler S."/>
            <person name="Jermiin L.S."/>
            <person name="Skirmuntt E.C."/>
            <person name="Katzourakis A."/>
            <person name="Burkitt-Gray L."/>
            <person name="Ray D.A."/>
            <person name="Sullivan K.A.M."/>
            <person name="Roscito J.G."/>
            <person name="Kirilenko B.M."/>
            <person name="Davalos L.M."/>
            <person name="Corthals A.P."/>
            <person name="Power M.L."/>
            <person name="Jones G."/>
            <person name="Ransome R.D."/>
            <person name="Dechmann D.K.N."/>
            <person name="Locatelli A.G."/>
            <person name="Puechmaille S.J."/>
            <person name="Fedrigo O."/>
            <person name="Jarvis E.D."/>
            <person name="Hiller M."/>
            <person name="Vernes S.C."/>
            <person name="Myers E.W."/>
            <person name="Teeling E.C."/>
        </authorList>
    </citation>
    <scope>NUCLEOTIDE SEQUENCE [LARGE SCALE GENOMIC DNA]</scope>
    <source>
        <strain evidence="8">MMyoMyo1</strain>
        <tissue evidence="8">Flight muscle</tissue>
    </source>
</reference>
<feature type="chain" id="PRO_5029789481" description="Serpin domain-containing protein" evidence="6">
    <location>
        <begin position="24"/>
        <end position="468"/>
    </location>
</feature>
<evidence type="ECO:0000313" key="8">
    <source>
        <dbReference type="EMBL" id="KAF6267216.1"/>
    </source>
</evidence>
<dbReference type="SUPFAM" id="SSF56574">
    <property type="entry name" value="Serpins"/>
    <property type="match status" value="1"/>
</dbReference>
<evidence type="ECO:0000256" key="4">
    <source>
        <dbReference type="RuleBase" id="RU000411"/>
    </source>
</evidence>
<evidence type="ECO:0000256" key="2">
    <source>
        <dbReference type="ARBA" id="ARBA00022729"/>
    </source>
</evidence>
<dbReference type="Gene3D" id="3.30.497.10">
    <property type="entry name" value="Antithrombin, subunit I, domain 2"/>
    <property type="match status" value="2"/>
</dbReference>
<dbReference type="InterPro" id="IPR000215">
    <property type="entry name" value="Serpin_fam"/>
</dbReference>
<accession>A0A7J7QTQ3</accession>
<evidence type="ECO:0000259" key="7">
    <source>
        <dbReference type="SMART" id="SM00093"/>
    </source>
</evidence>
<dbReference type="InterPro" id="IPR023796">
    <property type="entry name" value="Serpin_dom"/>
</dbReference>
<dbReference type="InterPro" id="IPR036186">
    <property type="entry name" value="Serpin_sf"/>
</dbReference>
<dbReference type="Pfam" id="PF00079">
    <property type="entry name" value="Serpin"/>
    <property type="match status" value="2"/>
</dbReference>
<evidence type="ECO:0000256" key="3">
    <source>
        <dbReference type="ARBA" id="ARBA00023180"/>
    </source>
</evidence>
<dbReference type="GO" id="GO:0005615">
    <property type="term" value="C:extracellular space"/>
    <property type="evidence" value="ECO:0007669"/>
    <property type="project" value="InterPro"/>
</dbReference>
<comment type="similarity">
    <text evidence="1 4">Belongs to the serpin family.</text>
</comment>
<dbReference type="PANTHER" id="PTHR11461:SF377">
    <property type="entry name" value="SERPIN A13-RELATED"/>
    <property type="match status" value="1"/>
</dbReference>
<organism evidence="8 9">
    <name type="scientific">Myotis myotis</name>
    <name type="common">Greater mouse-eared bat</name>
    <name type="synonym">Vespertilio myotis</name>
    <dbReference type="NCBI Taxonomy" id="51298"/>
    <lineage>
        <taxon>Eukaryota</taxon>
        <taxon>Metazoa</taxon>
        <taxon>Chordata</taxon>
        <taxon>Craniata</taxon>
        <taxon>Vertebrata</taxon>
        <taxon>Euteleostomi</taxon>
        <taxon>Mammalia</taxon>
        <taxon>Eutheria</taxon>
        <taxon>Laurasiatheria</taxon>
        <taxon>Chiroptera</taxon>
        <taxon>Yangochiroptera</taxon>
        <taxon>Vespertilionidae</taxon>
        <taxon>Myotis</taxon>
    </lineage>
</organism>
<dbReference type="InterPro" id="IPR042178">
    <property type="entry name" value="Serpin_sf_1"/>
</dbReference>
<dbReference type="Gene3D" id="2.30.39.10">
    <property type="entry name" value="Alpha-1-antitrypsin, domain 1"/>
    <property type="match status" value="1"/>
</dbReference>
<gene>
    <name evidence="8" type="ORF">mMyoMyo1_017280</name>
</gene>
<dbReference type="FunFam" id="2.30.39.10:FF:000003">
    <property type="entry name" value="alpha-1-antitrypsin isoform X1"/>
    <property type="match status" value="1"/>
</dbReference>
<keyword evidence="2 6" id="KW-0732">Signal</keyword>
<evidence type="ECO:0000256" key="6">
    <source>
        <dbReference type="SAM" id="SignalP"/>
    </source>
</evidence>
<dbReference type="GO" id="GO:0004867">
    <property type="term" value="F:serine-type endopeptidase inhibitor activity"/>
    <property type="evidence" value="ECO:0007669"/>
    <property type="project" value="InterPro"/>
</dbReference>
<dbReference type="PANTHER" id="PTHR11461">
    <property type="entry name" value="SERINE PROTEASE INHIBITOR, SERPIN"/>
    <property type="match status" value="1"/>
</dbReference>
<dbReference type="AlphaFoldDB" id="A0A7J7QTQ3"/>
<dbReference type="SMART" id="SM00093">
    <property type="entry name" value="SERPIN"/>
    <property type="match status" value="1"/>
</dbReference>